<evidence type="ECO:0000259" key="1">
    <source>
        <dbReference type="Pfam" id="PF00534"/>
    </source>
</evidence>
<feature type="domain" description="Glycosyl transferase family 1" evidence="1">
    <location>
        <begin position="204"/>
        <end position="355"/>
    </location>
</feature>
<gene>
    <name evidence="2" type="ORF">K0B96_07685</name>
</gene>
<proteinExistence type="predicted"/>
<organism evidence="2 3">
    <name type="scientific">Horticoccus luteus</name>
    <dbReference type="NCBI Taxonomy" id="2862869"/>
    <lineage>
        <taxon>Bacteria</taxon>
        <taxon>Pseudomonadati</taxon>
        <taxon>Verrucomicrobiota</taxon>
        <taxon>Opitutia</taxon>
        <taxon>Opitutales</taxon>
        <taxon>Opitutaceae</taxon>
        <taxon>Horticoccus</taxon>
    </lineage>
</organism>
<dbReference type="PANTHER" id="PTHR45947:SF3">
    <property type="entry name" value="SULFOQUINOVOSYL TRANSFERASE SQD2"/>
    <property type="match status" value="1"/>
</dbReference>
<dbReference type="Gene3D" id="3.40.50.2000">
    <property type="entry name" value="Glycogen Phosphorylase B"/>
    <property type="match status" value="2"/>
</dbReference>
<dbReference type="KEGG" id="ole:K0B96_07685"/>
<dbReference type="InterPro" id="IPR001296">
    <property type="entry name" value="Glyco_trans_1"/>
</dbReference>
<sequence length="393" mass="44482">MIVPRRLAVVLSHPTQYYSPWFRFIANENRCALRVFYLWDFGVTTRHDPRFGAAFRWDIDLLSGYDHEFVPNAATNPGTESFSGLHNPTLPVRLKTWKPDAILVFGYRFRTHLNLLRWARRHRIPLIFRGDSHLLGQPCPSLSKRLLLRWVYRHFAAFTYVGLANRDYFSFFGVSSEKLFFAPHAVNREHFDPRLPTYRFAASELRRRLEIPADAPVILFAGKFAANKQPLTLLAAFASLNHPTAVLLFVGDGELREPLRRAAAANGARVRFLPFANQSEMPVRYLLADVFALPSRGHYETWGLAVNEAMHMGVPCLVSDRVGCQRDLVTDGETGWVFPAHDPAALESSLARALAAVAGDTTQLRARIADRVSHYTYRQATEGLLSAMAHVVP</sequence>
<name>A0A8F9TZQ0_9BACT</name>
<dbReference type="EMBL" id="CP080507">
    <property type="protein sequence ID" value="QYM80477.1"/>
    <property type="molecule type" value="Genomic_DNA"/>
</dbReference>
<dbReference type="SUPFAM" id="SSF53756">
    <property type="entry name" value="UDP-Glycosyltransferase/glycogen phosphorylase"/>
    <property type="match status" value="1"/>
</dbReference>
<dbReference type="GO" id="GO:0016757">
    <property type="term" value="F:glycosyltransferase activity"/>
    <property type="evidence" value="ECO:0007669"/>
    <property type="project" value="InterPro"/>
</dbReference>
<keyword evidence="3" id="KW-1185">Reference proteome</keyword>
<evidence type="ECO:0000313" key="3">
    <source>
        <dbReference type="Proteomes" id="UP000825051"/>
    </source>
</evidence>
<dbReference type="Pfam" id="PF00534">
    <property type="entry name" value="Glycos_transf_1"/>
    <property type="match status" value="1"/>
</dbReference>
<accession>A0A8F9TZQ0</accession>
<dbReference type="PANTHER" id="PTHR45947">
    <property type="entry name" value="SULFOQUINOVOSYL TRANSFERASE SQD2"/>
    <property type="match status" value="1"/>
</dbReference>
<evidence type="ECO:0000313" key="2">
    <source>
        <dbReference type="EMBL" id="QYM80477.1"/>
    </source>
</evidence>
<dbReference type="AlphaFoldDB" id="A0A8F9TZQ0"/>
<reference evidence="2" key="1">
    <citation type="submission" date="2021-08" db="EMBL/GenBank/DDBJ databases">
        <title>Genome of a novel bacterium of the phylum Verrucomicrobia, Oleiharenicola sp. KSB-15.</title>
        <authorList>
            <person name="Chung J.-H."/>
            <person name="Ahn J.-H."/>
            <person name="Yoon Y."/>
            <person name="Kim D.-Y."/>
            <person name="An S.-H."/>
            <person name="Park I."/>
            <person name="Yeon J."/>
        </authorList>
    </citation>
    <scope>NUCLEOTIDE SEQUENCE</scope>
    <source>
        <strain evidence="2">KSB-15</strain>
    </source>
</reference>
<dbReference type="CDD" id="cd03801">
    <property type="entry name" value="GT4_PimA-like"/>
    <property type="match status" value="1"/>
</dbReference>
<protein>
    <submittedName>
        <fullName evidence="2">Glycosyltransferase family 4 protein</fullName>
    </submittedName>
</protein>
<dbReference type="RefSeq" id="WP_220165722.1">
    <property type="nucleotide sequence ID" value="NZ_CP080507.1"/>
</dbReference>
<dbReference type="Proteomes" id="UP000825051">
    <property type="component" value="Chromosome"/>
</dbReference>
<dbReference type="InterPro" id="IPR050194">
    <property type="entry name" value="Glycosyltransferase_grp1"/>
</dbReference>